<organism evidence="1">
    <name type="scientific">bioreactor metagenome</name>
    <dbReference type="NCBI Taxonomy" id="1076179"/>
    <lineage>
        <taxon>unclassified sequences</taxon>
        <taxon>metagenomes</taxon>
        <taxon>ecological metagenomes</taxon>
    </lineage>
</organism>
<dbReference type="AlphaFoldDB" id="A0A645BNE7"/>
<name>A0A645BNE7_9ZZZZ</name>
<dbReference type="EMBL" id="VSSQ01021416">
    <property type="protein sequence ID" value="MPM66989.1"/>
    <property type="molecule type" value="Genomic_DNA"/>
</dbReference>
<accession>A0A645BNE7</accession>
<sequence length="381" mass="37088">MVACVVNGIGDGGEVLAVGITGLGEQGFGLGQVASEVVHVDIGLAAVGVVHEVAAVPVGNAGTDEVGGGGIGALHQGLGHVFAVDGEAKGLTDTGIGELGQAVVQANIIGSEVGVDVEFRVILQRGDLGGGHILDHHGLACLPGAVSGVGILHQQQLDGVQLDGSGVAVVGVLGIENIGAGHPLFDVEGAVADIALRLCGPGVAVLLDGGLVHGAQGREGGQLVEVSAGMGQLHHEGGVVGSGNTQRVDFTGGGVGIALHHAQHGLGIGSGGGGIGHALPAVDKVFRGESGAVGPLQVLTEIEGPGEAVGAGFPFFGGAGDNFIVLVHIQQAVEGKNDHVAAVYGAVERGVDGLGIGADFSHQIFGLGSGRGRGTRAGGSA</sequence>
<reference evidence="1" key="1">
    <citation type="submission" date="2019-08" db="EMBL/GenBank/DDBJ databases">
        <authorList>
            <person name="Kucharzyk K."/>
            <person name="Murdoch R.W."/>
            <person name="Higgins S."/>
            <person name="Loffler F."/>
        </authorList>
    </citation>
    <scope>NUCLEOTIDE SEQUENCE</scope>
</reference>
<gene>
    <name evidence="1" type="ORF">SDC9_113903</name>
</gene>
<protein>
    <submittedName>
        <fullName evidence="1">Uncharacterized protein</fullName>
    </submittedName>
</protein>
<evidence type="ECO:0000313" key="1">
    <source>
        <dbReference type="EMBL" id="MPM66989.1"/>
    </source>
</evidence>
<comment type="caution">
    <text evidence="1">The sequence shown here is derived from an EMBL/GenBank/DDBJ whole genome shotgun (WGS) entry which is preliminary data.</text>
</comment>
<proteinExistence type="predicted"/>